<proteinExistence type="predicted"/>
<dbReference type="EMBL" id="CASHTH010000997">
    <property type="protein sequence ID" value="CAI8009846.1"/>
    <property type="molecule type" value="Genomic_DNA"/>
</dbReference>
<keyword evidence="3" id="KW-1185">Reference proteome</keyword>
<dbReference type="AlphaFoldDB" id="A0AA35RGF4"/>
<evidence type="ECO:0000256" key="1">
    <source>
        <dbReference type="SAM" id="MobiDB-lite"/>
    </source>
</evidence>
<evidence type="ECO:0000313" key="3">
    <source>
        <dbReference type="Proteomes" id="UP001174909"/>
    </source>
</evidence>
<dbReference type="InterPro" id="IPR029033">
    <property type="entry name" value="His_PPase_superfam"/>
</dbReference>
<organism evidence="2 3">
    <name type="scientific">Geodia barretti</name>
    <name type="common">Barrett's horny sponge</name>
    <dbReference type="NCBI Taxonomy" id="519541"/>
    <lineage>
        <taxon>Eukaryota</taxon>
        <taxon>Metazoa</taxon>
        <taxon>Porifera</taxon>
        <taxon>Demospongiae</taxon>
        <taxon>Heteroscleromorpha</taxon>
        <taxon>Tetractinellida</taxon>
        <taxon>Astrophorina</taxon>
        <taxon>Geodiidae</taxon>
        <taxon>Geodia</taxon>
    </lineage>
</organism>
<accession>A0AA35RGF4</accession>
<name>A0AA35RGF4_GEOBA</name>
<sequence>MRTLKEGVVGRGSRRLRSEKGMAEAHLPSKEEARFSGLTNLRNRIFIMRHGQSEANARGLIVCSPDVGCSSYGLTDLGRSQVLEVSPYYPSPSHLSMDFACRSLFYHLPQSRRFHGCFQYSDIMYIENRLGS</sequence>
<dbReference type="InterPro" id="IPR001345">
    <property type="entry name" value="PG/BPGM_mutase_AS"/>
</dbReference>
<dbReference type="Gene3D" id="3.40.50.1240">
    <property type="entry name" value="Phosphoglycerate mutase-like"/>
    <property type="match status" value="1"/>
</dbReference>
<dbReference type="SUPFAM" id="SSF53254">
    <property type="entry name" value="Phosphoglycerate mutase-like"/>
    <property type="match status" value="1"/>
</dbReference>
<comment type="caution">
    <text evidence="2">The sequence shown here is derived from an EMBL/GenBank/DDBJ whole genome shotgun (WGS) entry which is preliminary data.</text>
</comment>
<dbReference type="PROSITE" id="PS00175">
    <property type="entry name" value="PG_MUTASE"/>
    <property type="match status" value="1"/>
</dbReference>
<gene>
    <name evidence="2" type="ORF">GBAR_LOCUS6566</name>
</gene>
<feature type="region of interest" description="Disordered" evidence="1">
    <location>
        <begin position="1"/>
        <end position="21"/>
    </location>
</feature>
<dbReference type="GO" id="GO:0003824">
    <property type="term" value="F:catalytic activity"/>
    <property type="evidence" value="ECO:0007669"/>
    <property type="project" value="InterPro"/>
</dbReference>
<dbReference type="Proteomes" id="UP001174909">
    <property type="component" value="Unassembled WGS sequence"/>
</dbReference>
<evidence type="ECO:0000313" key="2">
    <source>
        <dbReference type="EMBL" id="CAI8009846.1"/>
    </source>
</evidence>
<protein>
    <submittedName>
        <fullName evidence="2">Uncharacterized protein</fullName>
    </submittedName>
</protein>
<reference evidence="2" key="1">
    <citation type="submission" date="2023-03" db="EMBL/GenBank/DDBJ databases">
        <authorList>
            <person name="Steffen K."/>
            <person name="Cardenas P."/>
        </authorList>
    </citation>
    <scope>NUCLEOTIDE SEQUENCE</scope>
</reference>